<evidence type="ECO:0000259" key="8">
    <source>
        <dbReference type="Pfam" id="PF14322"/>
    </source>
</evidence>
<proteinExistence type="inferred from homology"/>
<comment type="similarity">
    <text evidence="2">Belongs to the SusD family.</text>
</comment>
<dbReference type="InterPro" id="IPR012944">
    <property type="entry name" value="SusD_RagB_dom"/>
</dbReference>
<dbReference type="Pfam" id="PF07980">
    <property type="entry name" value="SusD_RagB"/>
    <property type="match status" value="1"/>
</dbReference>
<dbReference type="PROSITE" id="PS51257">
    <property type="entry name" value="PROKAR_LIPOPROTEIN"/>
    <property type="match status" value="1"/>
</dbReference>
<dbReference type="SUPFAM" id="SSF48452">
    <property type="entry name" value="TPR-like"/>
    <property type="match status" value="1"/>
</dbReference>
<name>A0ABP8GAG6_9BACT</name>
<feature type="chain" id="PRO_5045514512" evidence="6">
    <location>
        <begin position="21"/>
        <end position="532"/>
    </location>
</feature>
<dbReference type="Pfam" id="PF14322">
    <property type="entry name" value="SusD-like_3"/>
    <property type="match status" value="1"/>
</dbReference>
<evidence type="ECO:0000256" key="1">
    <source>
        <dbReference type="ARBA" id="ARBA00004442"/>
    </source>
</evidence>
<feature type="signal peptide" evidence="6">
    <location>
        <begin position="1"/>
        <end position="20"/>
    </location>
</feature>
<dbReference type="InterPro" id="IPR011990">
    <property type="entry name" value="TPR-like_helical_dom_sf"/>
</dbReference>
<evidence type="ECO:0000313" key="9">
    <source>
        <dbReference type="EMBL" id="GAA4320496.1"/>
    </source>
</evidence>
<evidence type="ECO:0000259" key="7">
    <source>
        <dbReference type="Pfam" id="PF07980"/>
    </source>
</evidence>
<evidence type="ECO:0000256" key="5">
    <source>
        <dbReference type="ARBA" id="ARBA00023237"/>
    </source>
</evidence>
<gene>
    <name evidence="9" type="ORF">GCM10023143_34730</name>
</gene>
<dbReference type="Proteomes" id="UP001501207">
    <property type="component" value="Unassembled WGS sequence"/>
</dbReference>
<protein>
    <submittedName>
        <fullName evidence="9">RagB/SusD family nutrient uptake outer membrane protein</fullName>
    </submittedName>
</protein>
<feature type="domain" description="RagB/SusD" evidence="7">
    <location>
        <begin position="308"/>
        <end position="532"/>
    </location>
</feature>
<keyword evidence="5" id="KW-0998">Cell outer membrane</keyword>
<evidence type="ECO:0000256" key="3">
    <source>
        <dbReference type="ARBA" id="ARBA00022729"/>
    </source>
</evidence>
<keyword evidence="3 6" id="KW-0732">Signal</keyword>
<sequence length="532" mass="58996">MKRSIYICLAAAFLLTVSCGKDYLNRPPQGTLTDENFYQSPDAGYKTLVNCYLGFYNFWGYQAVLAELGNMATDECDKGGSDAGDRPFVTDLGYGRALSSNETLQNFWTACYSAIGNCNVALEHLPDAALIDAGGNLVDESTKNRYIAEIRFLRSFYYFDLVRVFGGVPLLTKTLAPEDRNKLTRASAQDIFKFITDEWSACAADPALPSKNQLPAAEQGRVTQETVWAMLARADLFFAGEDKSLYTKAKDAAKKVIDAKAFALEPDYQDLFHVNGYKSKEAVFPVIFGDDPGKFIIGSTLPQYCSPRSIGGWGFDCPTQSLVDAFEPGDPRRLFTVLDQGDQFPKSGGQEVLDFSNYPNTGHHNRKEFLVAARRGQAFGNDAWTLHLIRYADVLLMYAEALVESGGSKQEAADYINMVRDRASHSSRTDAEATKRVTVIADRTLPEVKASDDLRAAVRHERRVELGGEYQRLFDLIRWGTYVSTMHDFATRPYSNGKGAAFKKPASGRYLFPIPQAEIDRSGGSIVQNPGY</sequence>
<comment type="caution">
    <text evidence="9">The sequence shown here is derived from an EMBL/GenBank/DDBJ whole genome shotgun (WGS) entry which is preliminary data.</text>
</comment>
<keyword evidence="10" id="KW-1185">Reference proteome</keyword>
<feature type="domain" description="SusD-like N-terminal" evidence="8">
    <location>
        <begin position="100"/>
        <end position="234"/>
    </location>
</feature>
<accession>A0ABP8GAG6</accession>
<organism evidence="9 10">
    <name type="scientific">Compostibacter hankyongensis</name>
    <dbReference type="NCBI Taxonomy" id="1007089"/>
    <lineage>
        <taxon>Bacteria</taxon>
        <taxon>Pseudomonadati</taxon>
        <taxon>Bacteroidota</taxon>
        <taxon>Chitinophagia</taxon>
        <taxon>Chitinophagales</taxon>
        <taxon>Chitinophagaceae</taxon>
        <taxon>Compostibacter</taxon>
    </lineage>
</organism>
<dbReference type="InterPro" id="IPR033985">
    <property type="entry name" value="SusD-like_N"/>
</dbReference>
<dbReference type="Gene3D" id="1.25.40.390">
    <property type="match status" value="1"/>
</dbReference>
<keyword evidence="4" id="KW-0472">Membrane</keyword>
<evidence type="ECO:0000256" key="2">
    <source>
        <dbReference type="ARBA" id="ARBA00006275"/>
    </source>
</evidence>
<reference evidence="10" key="1">
    <citation type="journal article" date="2019" name="Int. J. Syst. Evol. Microbiol.">
        <title>The Global Catalogue of Microorganisms (GCM) 10K type strain sequencing project: providing services to taxonomists for standard genome sequencing and annotation.</title>
        <authorList>
            <consortium name="The Broad Institute Genomics Platform"/>
            <consortium name="The Broad Institute Genome Sequencing Center for Infectious Disease"/>
            <person name="Wu L."/>
            <person name="Ma J."/>
        </authorList>
    </citation>
    <scope>NUCLEOTIDE SEQUENCE [LARGE SCALE GENOMIC DNA]</scope>
    <source>
        <strain evidence="10">JCM 17664</strain>
    </source>
</reference>
<dbReference type="RefSeq" id="WP_344981774.1">
    <property type="nucleotide sequence ID" value="NZ_BAABFN010000022.1"/>
</dbReference>
<dbReference type="EMBL" id="BAABFN010000022">
    <property type="protein sequence ID" value="GAA4320496.1"/>
    <property type="molecule type" value="Genomic_DNA"/>
</dbReference>
<evidence type="ECO:0000256" key="4">
    <source>
        <dbReference type="ARBA" id="ARBA00023136"/>
    </source>
</evidence>
<dbReference type="CDD" id="cd08977">
    <property type="entry name" value="SusD"/>
    <property type="match status" value="1"/>
</dbReference>
<evidence type="ECO:0000256" key="6">
    <source>
        <dbReference type="SAM" id="SignalP"/>
    </source>
</evidence>
<evidence type="ECO:0000313" key="10">
    <source>
        <dbReference type="Proteomes" id="UP001501207"/>
    </source>
</evidence>
<comment type="subcellular location">
    <subcellularLocation>
        <location evidence="1">Cell outer membrane</location>
    </subcellularLocation>
</comment>